<feature type="region of interest" description="Disordered" evidence="1">
    <location>
        <begin position="318"/>
        <end position="347"/>
    </location>
</feature>
<feature type="compositionally biased region" description="Low complexity" evidence="1">
    <location>
        <begin position="318"/>
        <end position="333"/>
    </location>
</feature>
<accession>A0A0F7SW66</accession>
<keyword evidence="2" id="KW-0812">Transmembrane</keyword>
<dbReference type="EMBL" id="LN483157">
    <property type="protein sequence ID" value="CED84283.1"/>
    <property type="molecule type" value="Genomic_DNA"/>
</dbReference>
<evidence type="ECO:0000256" key="2">
    <source>
        <dbReference type="SAM" id="Phobius"/>
    </source>
</evidence>
<feature type="transmembrane region" description="Helical" evidence="2">
    <location>
        <begin position="353"/>
        <end position="373"/>
    </location>
</feature>
<protein>
    <submittedName>
        <fullName evidence="3">Uncharacterized protein</fullName>
    </submittedName>
</protein>
<dbReference type="AlphaFoldDB" id="A0A0F7SW66"/>
<reference evidence="3" key="1">
    <citation type="submission" date="2014-08" db="EMBL/GenBank/DDBJ databases">
        <authorList>
            <person name="Sharma Rahul"/>
            <person name="Thines Marco"/>
        </authorList>
    </citation>
    <scope>NUCLEOTIDE SEQUENCE</scope>
</reference>
<organism evidence="3">
    <name type="scientific">Phaffia rhodozyma</name>
    <name type="common">Yeast</name>
    <name type="synonym">Xanthophyllomyces dendrorhous</name>
    <dbReference type="NCBI Taxonomy" id="264483"/>
    <lineage>
        <taxon>Eukaryota</taxon>
        <taxon>Fungi</taxon>
        <taxon>Dikarya</taxon>
        <taxon>Basidiomycota</taxon>
        <taxon>Agaricomycotina</taxon>
        <taxon>Tremellomycetes</taxon>
        <taxon>Cystofilobasidiales</taxon>
        <taxon>Mrakiaceae</taxon>
        <taxon>Phaffia</taxon>
    </lineage>
</organism>
<keyword evidence="2" id="KW-1133">Transmembrane helix</keyword>
<feature type="region of interest" description="Disordered" evidence="1">
    <location>
        <begin position="1"/>
        <end position="28"/>
    </location>
</feature>
<sequence>MPMIMSTFTSTPTPGLNPTPTSSNTSPKTLLKRAETSFLKRDYQKAIEYIQQTLAQLATPRSLTWAIELGSKERIIERQRARAVSLFVTASALRWNETSPQKTVSDEMIDTPARDTPSDASTFLRTLNDQVLDNYSPSLPTGMTISIPPPSVIETVSLAGLSMDVPLPFIRSLVEPYLDRLDNPTILTTLAQPSLASAPDPALTLAQPSDETWWKAEAVKGYQSLIQLYLLNILAPDGIGGRAEASRLLEWDDRLNLFAKDIIRSKLSAPTPPSPSVHEPQSEERTDDFDFSPLSPWSSAADTKSPLYHPSAMTSLLPSPLASPSPSHASLTSQPTRSDSPGPSRPNRKRPSWLLILSALPPTAILYLVVWYLKKKPSLGSVGRHKLVDLFVRLAAALWRDLIATFRLGTALTYV</sequence>
<evidence type="ECO:0000256" key="1">
    <source>
        <dbReference type="SAM" id="MobiDB-lite"/>
    </source>
</evidence>
<feature type="compositionally biased region" description="Low complexity" evidence="1">
    <location>
        <begin position="9"/>
        <end position="28"/>
    </location>
</feature>
<keyword evidence="2" id="KW-0472">Membrane</keyword>
<evidence type="ECO:0000313" key="3">
    <source>
        <dbReference type="EMBL" id="CED84283.1"/>
    </source>
</evidence>
<name>A0A0F7SW66_PHARH</name>
<proteinExistence type="predicted"/>
<feature type="region of interest" description="Disordered" evidence="1">
    <location>
        <begin position="269"/>
        <end position="293"/>
    </location>
</feature>